<evidence type="ECO:0000313" key="3">
    <source>
        <dbReference type="EMBL" id="SDJ20348.1"/>
    </source>
</evidence>
<organism evidence="3 4">
    <name type="scientific">Nonomuraea maritima</name>
    <dbReference type="NCBI Taxonomy" id="683260"/>
    <lineage>
        <taxon>Bacteria</taxon>
        <taxon>Bacillati</taxon>
        <taxon>Actinomycetota</taxon>
        <taxon>Actinomycetes</taxon>
        <taxon>Streptosporangiales</taxon>
        <taxon>Streptosporangiaceae</taxon>
        <taxon>Nonomuraea</taxon>
    </lineage>
</organism>
<keyword evidence="2" id="KW-0472">Membrane</keyword>
<evidence type="ECO:0000256" key="2">
    <source>
        <dbReference type="SAM" id="Phobius"/>
    </source>
</evidence>
<dbReference type="STRING" id="683260.SAMN05421874_10150"/>
<feature type="transmembrane region" description="Helical" evidence="2">
    <location>
        <begin position="59"/>
        <end position="76"/>
    </location>
</feature>
<name>A0A1G8RTQ4_9ACTN</name>
<dbReference type="AlphaFoldDB" id="A0A1G8RTQ4"/>
<accession>A0A1G8RTQ4</accession>
<evidence type="ECO:0000313" key="4">
    <source>
        <dbReference type="Proteomes" id="UP000198683"/>
    </source>
</evidence>
<dbReference type="RefSeq" id="WP_143021907.1">
    <property type="nucleotide sequence ID" value="NZ_FNFB01000001.1"/>
</dbReference>
<feature type="region of interest" description="Disordered" evidence="1">
    <location>
        <begin position="312"/>
        <end position="347"/>
    </location>
</feature>
<keyword evidence="2" id="KW-0812">Transmembrane</keyword>
<keyword evidence="2" id="KW-1133">Transmembrane helix</keyword>
<evidence type="ECO:0000256" key="1">
    <source>
        <dbReference type="SAM" id="MobiDB-lite"/>
    </source>
</evidence>
<dbReference type="EMBL" id="FNFB01000001">
    <property type="protein sequence ID" value="SDJ20348.1"/>
    <property type="molecule type" value="Genomic_DNA"/>
</dbReference>
<gene>
    <name evidence="3" type="ORF">SAMN05421874_10150</name>
</gene>
<protein>
    <submittedName>
        <fullName evidence="3">Uncharacterized protein</fullName>
    </submittedName>
</protein>
<sequence>MSHGDDLDERFNELISQMDKEEQRTMRAAAKRAAGTARPERLPAYVPERRPARRNTRGRLVLGAVAALIVAGGVIVTHRPEVLAPGAAALSGAVPEETTPVVVEPPEELVTGDLRTNQGDPFAGSQAEKWAAGIDGFVMPKAKAMGGLSKKDVAKGLERTRDLLAAAHLDRKTLLGGTPDAFARLLDRAQRGWFRDGLDDKERSTRTTVTSFAPKTAELATDVIKVRGRTTLGTFEEDGLRGVQAKLNYLVVYAVQRPGQPATVERIVIHFTGATRLQRLDGRLAVWVTDWGASATPARCDVVDGFVHPFYDDSPPDKVDTSGPPTDPYDLDDEPAHDGSCEASQGT</sequence>
<keyword evidence="4" id="KW-1185">Reference proteome</keyword>
<dbReference type="OrthoDB" id="3419910at2"/>
<reference evidence="3 4" key="1">
    <citation type="submission" date="2016-10" db="EMBL/GenBank/DDBJ databases">
        <authorList>
            <person name="de Groot N.N."/>
        </authorList>
    </citation>
    <scope>NUCLEOTIDE SEQUENCE [LARGE SCALE GENOMIC DNA]</scope>
    <source>
        <strain evidence="3 4">CGMCC 4.5681</strain>
    </source>
</reference>
<dbReference type="Proteomes" id="UP000198683">
    <property type="component" value="Unassembled WGS sequence"/>
</dbReference>
<proteinExistence type="predicted"/>